<accession>A0A0V0I8U5</accession>
<dbReference type="EMBL" id="GEDG01009570">
    <property type="protein sequence ID" value="JAP28980.1"/>
    <property type="molecule type" value="Transcribed_RNA"/>
</dbReference>
<evidence type="ECO:0000313" key="1">
    <source>
        <dbReference type="EMBL" id="JAP28980.1"/>
    </source>
</evidence>
<dbReference type="AlphaFoldDB" id="A0A0V0I8U5"/>
<name>A0A0V0I8U5_SOLCH</name>
<organism evidence="1">
    <name type="scientific">Solanum chacoense</name>
    <name type="common">Chaco potato</name>
    <dbReference type="NCBI Taxonomy" id="4108"/>
    <lineage>
        <taxon>Eukaryota</taxon>
        <taxon>Viridiplantae</taxon>
        <taxon>Streptophyta</taxon>
        <taxon>Embryophyta</taxon>
        <taxon>Tracheophyta</taxon>
        <taxon>Spermatophyta</taxon>
        <taxon>Magnoliopsida</taxon>
        <taxon>eudicotyledons</taxon>
        <taxon>Gunneridae</taxon>
        <taxon>Pentapetalae</taxon>
        <taxon>asterids</taxon>
        <taxon>lamiids</taxon>
        <taxon>Solanales</taxon>
        <taxon>Solanaceae</taxon>
        <taxon>Solanoideae</taxon>
        <taxon>Solaneae</taxon>
        <taxon>Solanum</taxon>
    </lineage>
</organism>
<reference evidence="1" key="1">
    <citation type="submission" date="2015-12" db="EMBL/GenBank/DDBJ databases">
        <title>Gene expression during late stages of embryo sac development: a critical building block for successful pollen-pistil interactions.</title>
        <authorList>
            <person name="Liu Y."/>
            <person name="Joly V."/>
            <person name="Sabar M."/>
            <person name="Matton D.P."/>
        </authorList>
    </citation>
    <scope>NUCLEOTIDE SEQUENCE</scope>
</reference>
<sequence length="83" mass="9084">MSPPFHLLHSQTSVMVSATCLATSVIFMDGHLTLSKASNINNQVKTLILYSTGKVIKASFYVSVILARFVEDDTNRQHSSPTS</sequence>
<protein>
    <submittedName>
        <fullName evidence="1">Putative ovule protein</fullName>
    </submittedName>
</protein>
<proteinExistence type="predicted"/>